<dbReference type="RefSeq" id="WP_136337525.1">
    <property type="nucleotide sequence ID" value="NZ_SSMD01000001.1"/>
</dbReference>
<sequence length="154" mass="17133">MPKLPVKRAPLVIGWRERIALPDLGIPLAVAKIDTGARSSALHASRIRQFERDGAQWVRFHVPHGSGLKARDIEAPLVETRAVKNTSGIPEERLVIETTLHLGARRWRIEMTLADRSNMSLPLILGRTAIRRHGILVDAGRSWLAGHPIDTSRV</sequence>
<accession>A0A4S3MD97</accession>
<dbReference type="Proteomes" id="UP000306113">
    <property type="component" value="Unassembled WGS sequence"/>
</dbReference>
<protein>
    <submittedName>
        <fullName evidence="2">ATP-dependent zinc protease</fullName>
    </submittedName>
</protein>
<dbReference type="InterPro" id="IPR021109">
    <property type="entry name" value="Peptidase_aspartic_dom_sf"/>
</dbReference>
<feature type="domain" description="Retropepsin-like aspartic endopeptidase" evidence="1">
    <location>
        <begin position="12"/>
        <end position="145"/>
    </location>
</feature>
<dbReference type="PANTHER" id="PTHR38037:SF2">
    <property type="entry name" value="ATP-DEPENDENT ZINC PROTEASE DOMAIN-CONTAINING PROTEIN-RELATED"/>
    <property type="match status" value="1"/>
</dbReference>
<dbReference type="SUPFAM" id="SSF50630">
    <property type="entry name" value="Acid proteases"/>
    <property type="match status" value="1"/>
</dbReference>
<evidence type="ECO:0000259" key="1">
    <source>
        <dbReference type="Pfam" id="PF05618"/>
    </source>
</evidence>
<dbReference type="Gene3D" id="2.40.70.10">
    <property type="entry name" value="Acid Proteases"/>
    <property type="match status" value="1"/>
</dbReference>
<evidence type="ECO:0000313" key="3">
    <source>
        <dbReference type="Proteomes" id="UP000306113"/>
    </source>
</evidence>
<dbReference type="EMBL" id="SSMD01000001">
    <property type="protein sequence ID" value="THD76582.1"/>
    <property type="molecule type" value="Genomic_DNA"/>
</dbReference>
<reference evidence="2 3" key="1">
    <citation type="submission" date="2019-04" db="EMBL/GenBank/DDBJ databases">
        <title>Draft genome sequence of Youngimonas vesicularis.</title>
        <authorList>
            <person name="Hameed A."/>
        </authorList>
    </citation>
    <scope>NUCLEOTIDE SEQUENCE [LARGE SCALE GENOMIC DNA]</scope>
    <source>
        <strain evidence="2 3">CC-AMW-E</strain>
    </source>
</reference>
<comment type="caution">
    <text evidence="2">The sequence shown here is derived from an EMBL/GenBank/DDBJ whole genome shotgun (WGS) entry which is preliminary data.</text>
</comment>
<organism evidence="2 3">
    <name type="scientific">Thalassobius vesicularis</name>
    <dbReference type="NCBI Taxonomy" id="1294297"/>
    <lineage>
        <taxon>Bacteria</taxon>
        <taxon>Pseudomonadati</taxon>
        <taxon>Pseudomonadota</taxon>
        <taxon>Alphaproteobacteria</taxon>
        <taxon>Rhodobacterales</taxon>
        <taxon>Roseobacteraceae</taxon>
        <taxon>Thalassovita</taxon>
    </lineage>
</organism>
<evidence type="ECO:0000313" key="2">
    <source>
        <dbReference type="EMBL" id="THD76582.1"/>
    </source>
</evidence>
<dbReference type="InterPro" id="IPR008503">
    <property type="entry name" value="Asp_endopeptidase"/>
</dbReference>
<dbReference type="Pfam" id="PF05618">
    <property type="entry name" value="Zn_protease"/>
    <property type="match status" value="1"/>
</dbReference>
<gene>
    <name evidence="2" type="ORF">E7681_01705</name>
</gene>
<keyword evidence="2" id="KW-0378">Hydrolase</keyword>
<keyword evidence="2" id="KW-0645">Protease</keyword>
<dbReference type="AlphaFoldDB" id="A0A4S3MD97"/>
<dbReference type="PANTHER" id="PTHR38037">
    <property type="entry name" value="ZN_PROTEASE DOMAIN-CONTAINING PROTEIN"/>
    <property type="match status" value="1"/>
</dbReference>
<proteinExistence type="predicted"/>
<keyword evidence="3" id="KW-1185">Reference proteome</keyword>
<dbReference type="GO" id="GO:0006508">
    <property type="term" value="P:proteolysis"/>
    <property type="evidence" value="ECO:0007669"/>
    <property type="project" value="UniProtKB-KW"/>
</dbReference>
<name>A0A4S3MD97_9RHOB</name>
<dbReference type="GO" id="GO:0008233">
    <property type="term" value="F:peptidase activity"/>
    <property type="evidence" value="ECO:0007669"/>
    <property type="project" value="UniProtKB-KW"/>
</dbReference>
<dbReference type="OrthoDB" id="9782977at2"/>